<dbReference type="Gene3D" id="3.30.1490.330">
    <property type="match status" value="1"/>
</dbReference>
<keyword evidence="3" id="KW-0547">Nucleotide-binding</keyword>
<evidence type="ECO:0000256" key="1">
    <source>
        <dbReference type="ARBA" id="ARBA00022598"/>
    </source>
</evidence>
<dbReference type="GO" id="GO:0005524">
    <property type="term" value="F:ATP binding"/>
    <property type="evidence" value="ECO:0007669"/>
    <property type="project" value="UniProtKB-KW"/>
</dbReference>
<reference evidence="7 8" key="1">
    <citation type="submission" date="2017-02" db="EMBL/GenBank/DDBJ databases">
        <title>Genome sequence of Clostridium beijerinckii Br21.</title>
        <authorList>
            <person name="Fonseca B.C."/>
            <person name="Guazzaroni M.E."/>
            <person name="Riano-Pachon D.M."/>
            <person name="Reginatto V."/>
        </authorList>
    </citation>
    <scope>NUCLEOTIDE SEQUENCE [LARGE SCALE GENOMIC DNA]</scope>
    <source>
        <strain evidence="7 8">Br21</strain>
    </source>
</reference>
<feature type="domain" description="Glutathionylspermidine synthase pre-ATP-grasp-like" evidence="6">
    <location>
        <begin position="466"/>
        <end position="817"/>
    </location>
</feature>
<dbReference type="Pfam" id="PF03738">
    <property type="entry name" value="GSP_synth"/>
    <property type="match status" value="2"/>
</dbReference>
<dbReference type="Proteomes" id="UP000190959">
    <property type="component" value="Unassembled WGS sequence"/>
</dbReference>
<feature type="domain" description="Glutathionylspermidine synthase pre-ATP-grasp-like" evidence="6">
    <location>
        <begin position="16"/>
        <end position="400"/>
    </location>
</feature>
<evidence type="ECO:0000256" key="5">
    <source>
        <dbReference type="ARBA" id="ARBA00022842"/>
    </source>
</evidence>
<proteinExistence type="predicted"/>
<organism evidence="7 8">
    <name type="scientific">Clostridium beijerinckii</name>
    <name type="common">Clostridium MP</name>
    <dbReference type="NCBI Taxonomy" id="1520"/>
    <lineage>
        <taxon>Bacteria</taxon>
        <taxon>Bacillati</taxon>
        <taxon>Bacillota</taxon>
        <taxon>Clostridia</taxon>
        <taxon>Eubacteriales</taxon>
        <taxon>Clostridiaceae</taxon>
        <taxon>Clostridium</taxon>
    </lineage>
</organism>
<dbReference type="GO" id="GO:0046872">
    <property type="term" value="F:metal ion binding"/>
    <property type="evidence" value="ECO:0007669"/>
    <property type="project" value="UniProtKB-KW"/>
</dbReference>
<dbReference type="SUPFAM" id="SSF56059">
    <property type="entry name" value="Glutathione synthetase ATP-binding domain-like"/>
    <property type="match status" value="2"/>
</dbReference>
<accession>A0A1S9N257</accession>
<keyword evidence="2" id="KW-0479">Metal-binding</keyword>
<protein>
    <submittedName>
        <fullName evidence="7">Glutathionylspermidine synthase</fullName>
    </submittedName>
</protein>
<dbReference type="InterPro" id="IPR005494">
    <property type="entry name" value="GSPS_pre-ATP-grasp-like_dom"/>
</dbReference>
<evidence type="ECO:0000313" key="8">
    <source>
        <dbReference type="Proteomes" id="UP000190959"/>
    </source>
</evidence>
<evidence type="ECO:0000313" key="7">
    <source>
        <dbReference type="EMBL" id="OOP71614.1"/>
    </source>
</evidence>
<keyword evidence="5" id="KW-0460">Magnesium</keyword>
<name>A0A1S9N257_CLOBE</name>
<evidence type="ECO:0000256" key="3">
    <source>
        <dbReference type="ARBA" id="ARBA00022741"/>
    </source>
</evidence>
<keyword evidence="1" id="KW-0436">Ligase</keyword>
<comment type="caution">
    <text evidence="7">The sequence shown here is derived from an EMBL/GenBank/DDBJ whole genome shotgun (WGS) entry which is preliminary data.</text>
</comment>
<evidence type="ECO:0000256" key="2">
    <source>
        <dbReference type="ARBA" id="ARBA00022723"/>
    </source>
</evidence>
<sequence length="819" mass="95845">MEKQINYTEDVLFNNYMVSSLGEEYVHSQIPFYFDKSTYEKMVFYSEEINRISLNILKNIKEGHSELLNYFDDFMFKEKIFNLKCPMSPMFWARYDTFRDVDGDIYFAEFNYDKPCGQKEIHLSGKCSFDGNINVSFINNVIKELLKICKEHAMEKEKIDVGFLMDPCHYEELHHSYYFKHILKDTNINIVQVGPDNLSVKDGHVYAYSNFKLKIILRLFPTEFFYEISNINEILNCVNCGNLLLINDPRVIAIQAKGFFAYLWNLVKSDSKILSISDKEIIKKCIPYTEILNHDDIQDVISNKDSYVVKSSLGRYSEEVYIGKLYTQEMWEKKIKIVSESNKIHVKQKLINIRQEYTYAPGNNNMNIPVLAFGNFGIYIMDYKVEGFLVRWSRDLLTNDDYTWMCPIGVEDFPVYINEFNPKNRKEIWNEIIDESVFKYNFTGAYTNIYEYISLNSLILKECTYKEMLSASSKFCEILKKIYPYIQKEMELFGPILGIPEELYKLVSNSCTISLCALGRIDFAIDNDGDLKILEFNSETPAGLVEAIGLNSIIKEKLNIQYQNPNVNLKEHIKKSFFNILEELKKIKKVKNIAVVTSWYYEDIYTSNLIAEILKELNEYSVIFGNIYDLKVNNNKIYLYGNEIDAIYRHYPLDWFSYEDEMKKLIEPLSSGQYLINPGHTLITQSKALFAVIYELVRKKFFSRDDEEFVLKYIPYTCLEPDNVLSFDYVTKPYLSREGAGVMLSYDEMSKELDDIVFQDRINIKPLYSNIYSTMKEESKYLFPVIGTYITGDIPSGVFTRMGDFITDKNAMCVATYID</sequence>
<dbReference type="AlphaFoldDB" id="A0A1S9N257"/>
<dbReference type="EMBL" id="MWMH01000008">
    <property type="protein sequence ID" value="OOP71614.1"/>
    <property type="molecule type" value="Genomic_DNA"/>
</dbReference>
<dbReference type="GO" id="GO:0016874">
    <property type="term" value="F:ligase activity"/>
    <property type="evidence" value="ECO:0007669"/>
    <property type="project" value="UniProtKB-KW"/>
</dbReference>
<dbReference type="RefSeq" id="WP_078116973.1">
    <property type="nucleotide sequence ID" value="NZ_CP144906.1"/>
</dbReference>
<keyword evidence="4" id="KW-0067">ATP-binding</keyword>
<evidence type="ECO:0000259" key="6">
    <source>
        <dbReference type="Pfam" id="PF03738"/>
    </source>
</evidence>
<evidence type="ECO:0000256" key="4">
    <source>
        <dbReference type="ARBA" id="ARBA00022840"/>
    </source>
</evidence>
<gene>
    <name evidence="7" type="ORF">CBEIBR21_21330</name>
</gene>